<accession>A0A2S6G7B1</accession>
<dbReference type="OrthoDB" id="6366876at2"/>
<evidence type="ECO:0000313" key="3">
    <source>
        <dbReference type="Proteomes" id="UP000239446"/>
    </source>
</evidence>
<dbReference type="AlphaFoldDB" id="A0A2S6G7B1"/>
<evidence type="ECO:0008006" key="5">
    <source>
        <dbReference type="Google" id="ProtNLM"/>
    </source>
</evidence>
<dbReference type="InterPro" id="IPR046493">
    <property type="entry name" value="DUF6586"/>
</dbReference>
<reference evidence="2 3" key="2">
    <citation type="submission" date="2018-02" db="EMBL/GenBank/DDBJ databases">
        <title>Subsurface microbial communities from deep shales in Ohio and West Virginia, USA.</title>
        <authorList>
            <person name="Wrighton K."/>
        </authorList>
    </citation>
    <scope>NUCLEOTIDE SEQUENCE [LARGE SCALE GENOMIC DNA]</scope>
    <source>
        <strain evidence="2 3">UTICA-S1B9</strain>
    </source>
</reference>
<evidence type="ECO:0000313" key="2">
    <source>
        <dbReference type="EMBL" id="PPK55045.1"/>
    </source>
</evidence>
<gene>
    <name evidence="2" type="ORF">B0H24_1008105</name>
    <name evidence="1" type="ORF">BY455_108105</name>
</gene>
<name>A0A2S6G7B1_9GAMM</name>
<comment type="caution">
    <text evidence="2">The sequence shown here is derived from an EMBL/GenBank/DDBJ whole genome shotgun (WGS) entry which is preliminary data.</text>
</comment>
<proteinExistence type="predicted"/>
<dbReference type="EMBL" id="PTIU01000008">
    <property type="protein sequence ID" value="PPK55045.1"/>
    <property type="molecule type" value="Genomic_DNA"/>
</dbReference>
<sequence>MASKWSSVVSQKLYLAKVLLAQLEQIDSGALPDGQPPAVARQALAQASAEMLLRAQRALLVMVARYHQHKTANPASLTELKELFAYEVPDVGALEELANDKTGWWAQLAELDKALGEPAAAPKAIAEENLIAVAADEGADFSPSALERIRSAMASFARELDEQHSEW</sequence>
<dbReference type="Pfam" id="PF20227">
    <property type="entry name" value="DUF6586"/>
    <property type="match status" value="1"/>
</dbReference>
<organism evidence="2 3">
    <name type="scientific">Marinobacter persicus</name>
    <dbReference type="NCBI Taxonomy" id="930118"/>
    <lineage>
        <taxon>Bacteria</taxon>
        <taxon>Pseudomonadati</taxon>
        <taxon>Pseudomonadota</taxon>
        <taxon>Gammaproteobacteria</taxon>
        <taxon>Pseudomonadales</taxon>
        <taxon>Marinobacteraceae</taxon>
        <taxon>Marinobacter</taxon>
    </lineage>
</organism>
<dbReference type="EMBL" id="PTIT01000008">
    <property type="protein sequence ID" value="PPK52009.1"/>
    <property type="molecule type" value="Genomic_DNA"/>
</dbReference>
<dbReference type="RefSeq" id="WP_104415906.1">
    <property type="nucleotide sequence ID" value="NZ_PTIT01000008.1"/>
</dbReference>
<reference evidence="1 4" key="1">
    <citation type="submission" date="2018-02" db="EMBL/GenBank/DDBJ databases">
        <title>Deep subsurface shale carbon reservoir microbial communities from Ohio and West Virginia, USA.</title>
        <authorList>
            <person name="Wrighton K."/>
        </authorList>
    </citation>
    <scope>NUCLEOTIDE SEQUENCE [LARGE SCALE GENOMIC DNA]</scope>
    <source>
        <strain evidence="1 4">UTICA-S1B6</strain>
    </source>
</reference>
<evidence type="ECO:0000313" key="1">
    <source>
        <dbReference type="EMBL" id="PPK52009.1"/>
    </source>
</evidence>
<dbReference type="Proteomes" id="UP000239648">
    <property type="component" value="Unassembled WGS sequence"/>
</dbReference>
<evidence type="ECO:0000313" key="4">
    <source>
        <dbReference type="Proteomes" id="UP000239648"/>
    </source>
</evidence>
<keyword evidence="4" id="KW-1185">Reference proteome</keyword>
<protein>
    <recommendedName>
        <fullName evidence="5">PasA protein</fullName>
    </recommendedName>
</protein>
<dbReference type="Proteomes" id="UP000239446">
    <property type="component" value="Unassembled WGS sequence"/>
</dbReference>